<dbReference type="RefSeq" id="WP_215234161.1">
    <property type="nucleotide sequence ID" value="NZ_CAJRAU010000003.1"/>
</dbReference>
<dbReference type="Gene3D" id="2.60.40.1930">
    <property type="match status" value="1"/>
</dbReference>
<sequence length="800" mass="90914">MKTKIFTYICLLLAAPLIVAAQDDAMVTSMKQRFGLYSERAVQEKMYVHLDRPFYLVGETLWFKAYLLNGATHRFLDLSKVGYLEVLDIENNPVVQTKFSMNTGQGNGSVQLPATIVSGKYKVRCYTNWMKNFGVDQFFESDFTVVNPFIRFEPDRLVKDNLRYDFQLFPEGGRLVKGIESKIAFRAVAEDGKGIRFNGAIVNAQNDTIQKFAPGLNGIGTFTFTPKEGETYKAFVTDSKGTRAEYPFPAVEEGGYVMQVKDSTDTWLKVTVFARLNTDEPTYVYMLSHTRQNNPVIEKKPIVRNRAVFLLDKSKLGEGISHITIFNEKVKPVTERLYFKRPKANLNIDAQLAKTFITREKVTLNLTSSVAAAADQMSNLSVAIYLDDSIKGDPQQNINTYLWLTSDLKGTVESPEYYFSNTTKEADQQLDNLMLTHGWRRLQWDNVFGNQPPKYTNIPEHDGHFITGKIVDRETGNPAKGRDAFLAALDVPALLYGAQSDQEGKVTFEVRRFIGPKEITVQTNLGMDSTYKIEIASPFSKQYSQNPLPAFFFDKTLENQLLTRTINMQTANSYLPRVYNQKKVKLADSLAFFGMPDEKYFLDDFTRFPTMEEVLREYVKGVLVRRRQKEFHFRIIDKLLPNTFYTTDPLMLVDGIPVFDADKIMEFDPLKIKKIEVLNARYFLGPMTFTGVVSFSTYGNDLAGFELDPRVLVVPYEGVQAQREFYAPKYDGGNANSRIPDFRNLLLWAPNVVTDKTGKASVEFYTSDQTGKYQVVIQGITPSGVAGSKQFSFQVGKRNF</sequence>
<evidence type="ECO:0000313" key="2">
    <source>
        <dbReference type="EMBL" id="CAG5070097.1"/>
    </source>
</evidence>
<feature type="chain" id="PRO_5046454077" description="MG2 domain-containing protein" evidence="1">
    <location>
        <begin position="22"/>
        <end position="800"/>
    </location>
</feature>
<name>A0ABN7RC74_9BACT</name>
<evidence type="ECO:0000313" key="3">
    <source>
        <dbReference type="Proteomes" id="UP000679725"/>
    </source>
</evidence>
<organism evidence="2 3">
    <name type="scientific">Dyadobacter linearis</name>
    <dbReference type="NCBI Taxonomy" id="2823330"/>
    <lineage>
        <taxon>Bacteria</taxon>
        <taxon>Pseudomonadati</taxon>
        <taxon>Bacteroidota</taxon>
        <taxon>Cytophagia</taxon>
        <taxon>Cytophagales</taxon>
        <taxon>Spirosomataceae</taxon>
        <taxon>Dyadobacter</taxon>
    </lineage>
</organism>
<feature type="signal peptide" evidence="1">
    <location>
        <begin position="1"/>
        <end position="21"/>
    </location>
</feature>
<comment type="caution">
    <text evidence="2">The sequence shown here is derived from an EMBL/GenBank/DDBJ whole genome shotgun (WGS) entry which is preliminary data.</text>
</comment>
<keyword evidence="1" id="KW-0732">Signal</keyword>
<dbReference type="EMBL" id="CAJRAU010000003">
    <property type="protein sequence ID" value="CAG5070097.1"/>
    <property type="molecule type" value="Genomic_DNA"/>
</dbReference>
<accession>A0ABN7RC74</accession>
<evidence type="ECO:0000256" key="1">
    <source>
        <dbReference type="SAM" id="SignalP"/>
    </source>
</evidence>
<protein>
    <recommendedName>
        <fullName evidence="4">MG2 domain-containing protein</fullName>
    </recommendedName>
</protein>
<reference evidence="2 3" key="1">
    <citation type="submission" date="2021-04" db="EMBL/GenBank/DDBJ databases">
        <authorList>
            <person name="Rodrigo-Torres L."/>
            <person name="Arahal R. D."/>
            <person name="Lucena T."/>
        </authorList>
    </citation>
    <scope>NUCLEOTIDE SEQUENCE [LARGE SCALE GENOMIC DNA]</scope>
    <source>
        <strain evidence="2 3">CECT 9623</strain>
    </source>
</reference>
<evidence type="ECO:0008006" key="4">
    <source>
        <dbReference type="Google" id="ProtNLM"/>
    </source>
</evidence>
<proteinExistence type="predicted"/>
<dbReference type="Proteomes" id="UP000679725">
    <property type="component" value="Unassembled WGS sequence"/>
</dbReference>
<keyword evidence="3" id="KW-1185">Reference proteome</keyword>
<gene>
    <name evidence="2" type="ORF">DYBT9623_02837</name>
</gene>